<gene>
    <name evidence="2" type="ORF">NDI38_28520</name>
</gene>
<dbReference type="RefSeq" id="WP_190446838.1">
    <property type="nucleotide sequence ID" value="NZ_JAMPLM010000061.1"/>
</dbReference>
<reference evidence="2 3" key="1">
    <citation type="submission" date="2022-04" db="EMBL/GenBank/DDBJ databases">
        <title>Positive selection, recombination, and allopatry shape intraspecific diversity of widespread and dominant cyanobacteria.</title>
        <authorList>
            <person name="Wei J."/>
            <person name="Shu W."/>
            <person name="Hu C."/>
        </authorList>
    </citation>
    <scope>NUCLEOTIDE SEQUENCE [LARGE SCALE GENOMIC DNA]</scope>
    <source>
        <strain evidence="2 3">AS-A4</strain>
    </source>
</reference>
<dbReference type="EMBL" id="JAMPLM010000061">
    <property type="protein sequence ID" value="MEP1062322.1"/>
    <property type="molecule type" value="Genomic_DNA"/>
</dbReference>
<proteinExistence type="predicted"/>
<name>A0ABV0KSV9_9CYAN</name>
<comment type="caution">
    <text evidence="2">The sequence shown here is derived from an EMBL/GenBank/DDBJ whole genome shotgun (WGS) entry which is preliminary data.</text>
</comment>
<evidence type="ECO:0000313" key="3">
    <source>
        <dbReference type="Proteomes" id="UP001476950"/>
    </source>
</evidence>
<dbReference type="Proteomes" id="UP001476950">
    <property type="component" value="Unassembled WGS sequence"/>
</dbReference>
<protein>
    <recommendedName>
        <fullName evidence="4">Isochorismate synthase</fullName>
    </recommendedName>
</protein>
<evidence type="ECO:0008006" key="4">
    <source>
        <dbReference type="Google" id="ProtNLM"/>
    </source>
</evidence>
<keyword evidence="3" id="KW-1185">Reference proteome</keyword>
<sequence length="49" mass="5506">MSLFKQFDNVVQYFSGALVRIFGPSDDSYPETGVQPFEGTPSKKTKSHH</sequence>
<organism evidence="2 3">
    <name type="scientific">Stenomitos frigidus AS-A4</name>
    <dbReference type="NCBI Taxonomy" id="2933935"/>
    <lineage>
        <taxon>Bacteria</taxon>
        <taxon>Bacillati</taxon>
        <taxon>Cyanobacteriota</taxon>
        <taxon>Cyanophyceae</taxon>
        <taxon>Leptolyngbyales</taxon>
        <taxon>Leptolyngbyaceae</taxon>
        <taxon>Stenomitos</taxon>
    </lineage>
</organism>
<evidence type="ECO:0000256" key="1">
    <source>
        <dbReference type="SAM" id="MobiDB-lite"/>
    </source>
</evidence>
<evidence type="ECO:0000313" key="2">
    <source>
        <dbReference type="EMBL" id="MEP1062322.1"/>
    </source>
</evidence>
<accession>A0ABV0KSV9</accession>
<feature type="region of interest" description="Disordered" evidence="1">
    <location>
        <begin position="27"/>
        <end position="49"/>
    </location>
</feature>